<keyword evidence="2" id="KW-1185">Reference proteome</keyword>
<keyword evidence="1" id="KW-0969">Cilium</keyword>
<dbReference type="InterPro" id="IPR010845">
    <property type="entry name" value="FlaF"/>
</dbReference>
<keyword evidence="1" id="KW-0282">Flagellum</keyword>
<reference evidence="1 2" key="1">
    <citation type="submission" date="2018-09" db="EMBL/GenBank/DDBJ databases">
        <title>Genomic Encyclopedia of Archaeal and Bacterial Type Strains, Phase II (KMG-II): from individual species to whole genera.</title>
        <authorList>
            <person name="Goeker M."/>
        </authorList>
    </citation>
    <scope>NUCLEOTIDE SEQUENCE [LARGE SCALE GENOMIC DNA]</scope>
    <source>
        <strain evidence="1 2">DSM 11458</strain>
    </source>
</reference>
<comment type="caution">
    <text evidence="1">The sequence shown here is derived from an EMBL/GenBank/DDBJ whole genome shotgun (WGS) entry which is preliminary data.</text>
</comment>
<name>A0A420DSC4_9RHOB</name>
<dbReference type="Pfam" id="PF07309">
    <property type="entry name" value="FlaF"/>
    <property type="match status" value="1"/>
</dbReference>
<sequence>MNATTLAHRGYAPTAAPLKSARRAEYEVIARITSRMMSALQAKNFNGLIHAIHENRTLWRKLAIDLADPENLLPDDLRARLIYLSEFTEQHSRKVIAREASATALVEINTAILRGLK</sequence>
<dbReference type="RefSeq" id="WP_037968037.1">
    <property type="nucleotide sequence ID" value="NZ_RAQK01000001.1"/>
</dbReference>
<dbReference type="GO" id="GO:0044781">
    <property type="term" value="P:bacterial-type flagellum organization"/>
    <property type="evidence" value="ECO:0007669"/>
    <property type="project" value="InterPro"/>
</dbReference>
<evidence type="ECO:0000313" key="1">
    <source>
        <dbReference type="EMBL" id="RKE97132.1"/>
    </source>
</evidence>
<gene>
    <name evidence="1" type="ORF">C8N30_1718</name>
</gene>
<keyword evidence="1" id="KW-0966">Cell projection</keyword>
<protein>
    <submittedName>
        <fullName evidence="1">Flagellar protein FlaF</fullName>
    </submittedName>
</protein>
<dbReference type="EMBL" id="RAQK01000001">
    <property type="protein sequence ID" value="RKE97132.1"/>
    <property type="molecule type" value="Genomic_DNA"/>
</dbReference>
<dbReference type="AlphaFoldDB" id="A0A420DSC4"/>
<organism evidence="1 2">
    <name type="scientific">Sulfitobacter guttiformis</name>
    <dbReference type="NCBI Taxonomy" id="74349"/>
    <lineage>
        <taxon>Bacteria</taxon>
        <taxon>Pseudomonadati</taxon>
        <taxon>Pseudomonadota</taxon>
        <taxon>Alphaproteobacteria</taxon>
        <taxon>Rhodobacterales</taxon>
        <taxon>Roseobacteraceae</taxon>
        <taxon>Sulfitobacter</taxon>
    </lineage>
</organism>
<dbReference type="STRING" id="1443111.Z949_3744"/>
<accession>A0A420DSC4</accession>
<evidence type="ECO:0000313" key="2">
    <source>
        <dbReference type="Proteomes" id="UP000284407"/>
    </source>
</evidence>
<dbReference type="OrthoDB" id="9808944at2"/>
<dbReference type="Proteomes" id="UP000284407">
    <property type="component" value="Unassembled WGS sequence"/>
</dbReference>
<proteinExistence type="predicted"/>
<dbReference type="NCBIfam" id="NF009435">
    <property type="entry name" value="PRK12794.1"/>
    <property type="match status" value="1"/>
</dbReference>